<reference evidence="4 5" key="1">
    <citation type="submission" date="2016-11" db="EMBL/GenBank/DDBJ databases">
        <authorList>
            <person name="Jaros S."/>
            <person name="Januszkiewicz K."/>
            <person name="Wedrychowicz H."/>
        </authorList>
    </citation>
    <scope>NUCLEOTIDE SEQUENCE [LARGE SCALE GENOMIC DNA]</scope>
    <source>
        <strain evidence="4 5">NF2</strain>
    </source>
</reference>
<evidence type="ECO:0000259" key="3">
    <source>
        <dbReference type="PROSITE" id="PS50977"/>
    </source>
</evidence>
<organism evidence="4 5">
    <name type="scientific">Brevibacillus formosus</name>
    <dbReference type="NCBI Taxonomy" id="54913"/>
    <lineage>
        <taxon>Bacteria</taxon>
        <taxon>Bacillati</taxon>
        <taxon>Bacillota</taxon>
        <taxon>Bacilli</taxon>
        <taxon>Bacillales</taxon>
        <taxon>Paenibacillaceae</taxon>
        <taxon>Brevibacillus</taxon>
    </lineage>
</organism>
<dbReference type="SUPFAM" id="SSF48498">
    <property type="entry name" value="Tetracyclin repressor-like, C-terminal domain"/>
    <property type="match status" value="1"/>
</dbReference>
<gene>
    <name evidence="4" type="ORF">BP422_10475</name>
</gene>
<dbReference type="PRINTS" id="PR00455">
    <property type="entry name" value="HTHTETR"/>
</dbReference>
<dbReference type="PANTHER" id="PTHR30055">
    <property type="entry name" value="HTH-TYPE TRANSCRIPTIONAL REGULATOR RUTR"/>
    <property type="match status" value="1"/>
</dbReference>
<dbReference type="InterPro" id="IPR009057">
    <property type="entry name" value="Homeodomain-like_sf"/>
</dbReference>
<dbReference type="GO" id="GO:0003700">
    <property type="term" value="F:DNA-binding transcription factor activity"/>
    <property type="evidence" value="ECO:0007669"/>
    <property type="project" value="TreeGrafter"/>
</dbReference>
<dbReference type="PANTHER" id="PTHR30055:SF226">
    <property type="entry name" value="HTH-TYPE TRANSCRIPTIONAL REGULATOR PKSA"/>
    <property type="match status" value="1"/>
</dbReference>
<dbReference type="PROSITE" id="PS01081">
    <property type="entry name" value="HTH_TETR_1"/>
    <property type="match status" value="1"/>
</dbReference>
<evidence type="ECO:0000313" key="5">
    <source>
        <dbReference type="Proteomes" id="UP000197781"/>
    </source>
</evidence>
<dbReference type="Proteomes" id="UP000197781">
    <property type="component" value="Chromosome"/>
</dbReference>
<dbReference type="InterPro" id="IPR001647">
    <property type="entry name" value="HTH_TetR"/>
</dbReference>
<dbReference type="GO" id="GO:0000976">
    <property type="term" value="F:transcription cis-regulatory region binding"/>
    <property type="evidence" value="ECO:0007669"/>
    <property type="project" value="TreeGrafter"/>
</dbReference>
<dbReference type="InterPro" id="IPR050109">
    <property type="entry name" value="HTH-type_TetR-like_transc_reg"/>
</dbReference>
<dbReference type="KEGG" id="bfm:BP422_10475"/>
<keyword evidence="1 2" id="KW-0238">DNA-binding</keyword>
<dbReference type="InterPro" id="IPR036271">
    <property type="entry name" value="Tet_transcr_reg_TetR-rel_C_sf"/>
</dbReference>
<dbReference type="PROSITE" id="PS50977">
    <property type="entry name" value="HTH_TETR_2"/>
    <property type="match status" value="1"/>
</dbReference>
<evidence type="ECO:0000313" key="4">
    <source>
        <dbReference type="EMBL" id="ASJ53925.1"/>
    </source>
</evidence>
<name>A0A220MG60_9BACL</name>
<feature type="DNA-binding region" description="H-T-H motif" evidence="2">
    <location>
        <begin position="28"/>
        <end position="47"/>
    </location>
</feature>
<dbReference type="Pfam" id="PF00440">
    <property type="entry name" value="TetR_N"/>
    <property type="match status" value="1"/>
</dbReference>
<dbReference type="SUPFAM" id="SSF46689">
    <property type="entry name" value="Homeodomain-like"/>
    <property type="match status" value="1"/>
</dbReference>
<accession>A0A220MG60</accession>
<evidence type="ECO:0000256" key="2">
    <source>
        <dbReference type="PROSITE-ProRule" id="PRU00335"/>
    </source>
</evidence>
<dbReference type="EMBL" id="CP018145">
    <property type="protein sequence ID" value="ASJ53925.1"/>
    <property type="molecule type" value="Genomic_DNA"/>
</dbReference>
<feature type="domain" description="HTH tetR-type" evidence="3">
    <location>
        <begin position="5"/>
        <end position="65"/>
    </location>
</feature>
<evidence type="ECO:0000256" key="1">
    <source>
        <dbReference type="ARBA" id="ARBA00023125"/>
    </source>
</evidence>
<sequence>MSKDNKTHQHIVEAAFQLFAEHGIEKTSLTMIATEVGITKPAIYYHFASKDALLDYLFDQLFGNYTFSHFFTITDFTADNFAELLIENGLKLLPSAEEDYAVLRVFNQFLLSVSQKEKYRDKLRLMQEDFLQGFTSLLERGIELGVVKPDRVVAKAHILALVVDNISNYMLMGIELDQRDIWTETVRSVLTESKKQ</sequence>
<proteinExistence type="predicted"/>
<dbReference type="Gene3D" id="1.10.357.10">
    <property type="entry name" value="Tetracycline Repressor, domain 2"/>
    <property type="match status" value="1"/>
</dbReference>
<dbReference type="InterPro" id="IPR023772">
    <property type="entry name" value="DNA-bd_HTH_TetR-type_CS"/>
</dbReference>
<protein>
    <submittedName>
        <fullName evidence="4">TetR family transcriptional regulator</fullName>
    </submittedName>
</protein>
<dbReference type="RefSeq" id="WP_088907722.1">
    <property type="nucleotide sequence ID" value="NZ_CP018145.1"/>
</dbReference>
<dbReference type="AlphaFoldDB" id="A0A220MG60"/>